<reference key="1">
    <citation type="submission" date="2009-08" db="EMBL/GenBank/DDBJ databases">
        <title>The genome sequence of Spirochaeta thermophila DSM6192.</title>
        <authorList>
            <person name="Angelov A."/>
            <person name="Mientus M."/>
            <person name="Wittenberg S."/>
            <person name="Lehmann R."/>
            <person name="Liesegang H."/>
            <person name="Daniel R."/>
            <person name="Liebl W."/>
        </authorList>
    </citation>
    <scope>NUCLEOTIDE SEQUENCE</scope>
    <source>
        <strain>DSM 6192</strain>
    </source>
</reference>
<dbReference type="GO" id="GO:0016829">
    <property type="term" value="F:lyase activity"/>
    <property type="evidence" value="ECO:0007669"/>
    <property type="project" value="UniProtKB-KW"/>
</dbReference>
<keyword evidence="4 10" id="KW-0378">Hydrolase</keyword>
<dbReference type="GO" id="GO:0000107">
    <property type="term" value="F:imidazoleglycerol-phosphate synthase activity"/>
    <property type="evidence" value="ECO:0007669"/>
    <property type="project" value="UniProtKB-UniRule"/>
</dbReference>
<keyword evidence="5 10" id="KW-0315">Glutamine amidotransferase</keyword>
<dbReference type="InterPro" id="IPR029062">
    <property type="entry name" value="Class_I_gatase-like"/>
</dbReference>
<evidence type="ECO:0000256" key="3">
    <source>
        <dbReference type="ARBA" id="ARBA00022605"/>
    </source>
</evidence>
<comment type="function">
    <text evidence="10">IGPS catalyzes the conversion of PRFAR and glutamine to IGP, AICAR and glutamate. The HisH subunit catalyzes the hydrolysis of glutamine to glutamate and ammonia as part of the synthesis of IGP and AICAR. The resulting ammonia molecule is channeled to the active site of HisF.</text>
</comment>
<dbReference type="InterPro" id="IPR010139">
    <property type="entry name" value="Imidazole-glycPsynth_HisH"/>
</dbReference>
<keyword evidence="3 10" id="KW-0028">Amino-acid biosynthesis</keyword>
<evidence type="ECO:0000256" key="4">
    <source>
        <dbReference type="ARBA" id="ARBA00022801"/>
    </source>
</evidence>
<evidence type="ECO:0000256" key="2">
    <source>
        <dbReference type="ARBA" id="ARBA00011152"/>
    </source>
</evidence>
<dbReference type="Gene3D" id="3.40.50.880">
    <property type="match status" value="1"/>
</dbReference>
<dbReference type="UniPathway" id="UPA00031">
    <property type="reaction ID" value="UER00010"/>
</dbReference>
<feature type="domain" description="Glutamine amidotransferase" evidence="12">
    <location>
        <begin position="7"/>
        <end position="202"/>
    </location>
</feature>
<comment type="subunit">
    <text evidence="2 10">Heterodimer of HisH and HisF.</text>
</comment>
<dbReference type="Proteomes" id="UP000001296">
    <property type="component" value="Chromosome"/>
</dbReference>
<proteinExistence type="inferred from homology"/>
<comment type="catalytic activity">
    <reaction evidence="8 10">
        <text>5-[(5-phospho-1-deoxy-D-ribulos-1-ylimino)methylamino]-1-(5-phospho-beta-D-ribosyl)imidazole-4-carboxamide + L-glutamine = D-erythro-1-(imidazol-4-yl)glycerol 3-phosphate + 5-amino-1-(5-phospho-beta-D-ribosyl)imidazole-4-carboxamide + L-glutamate + H(+)</text>
        <dbReference type="Rhea" id="RHEA:24793"/>
        <dbReference type="ChEBI" id="CHEBI:15378"/>
        <dbReference type="ChEBI" id="CHEBI:29985"/>
        <dbReference type="ChEBI" id="CHEBI:58278"/>
        <dbReference type="ChEBI" id="CHEBI:58359"/>
        <dbReference type="ChEBI" id="CHEBI:58475"/>
        <dbReference type="ChEBI" id="CHEBI:58525"/>
        <dbReference type="EC" id="4.3.2.10"/>
    </reaction>
</comment>
<evidence type="ECO:0000256" key="6">
    <source>
        <dbReference type="ARBA" id="ARBA00023102"/>
    </source>
</evidence>
<organism evidence="13 14">
    <name type="scientific">Winmispira thermophila (strain ATCC 49972 / DSM 6192 / RI 19.B1)</name>
    <name type="common">Spirochaeta thermophila</name>
    <dbReference type="NCBI Taxonomy" id="665571"/>
    <lineage>
        <taxon>Bacteria</taxon>
        <taxon>Pseudomonadati</taxon>
        <taxon>Spirochaetota</taxon>
        <taxon>Spirochaetia</taxon>
        <taxon>Winmispirales</taxon>
        <taxon>Winmispiraceae</taxon>
        <taxon>Winmispira</taxon>
    </lineage>
</organism>
<keyword evidence="13" id="KW-0808">Transferase</keyword>
<evidence type="ECO:0000256" key="10">
    <source>
        <dbReference type="HAMAP-Rule" id="MF_00278"/>
    </source>
</evidence>
<dbReference type="RefSeq" id="WP_013314369.1">
    <property type="nucleotide sequence ID" value="NC_014484.1"/>
</dbReference>
<dbReference type="SUPFAM" id="SSF52317">
    <property type="entry name" value="Class I glutamine amidotransferase-like"/>
    <property type="match status" value="1"/>
</dbReference>
<evidence type="ECO:0000313" key="13">
    <source>
        <dbReference type="EMBL" id="ADN02530.1"/>
    </source>
</evidence>
<dbReference type="PROSITE" id="PS51273">
    <property type="entry name" value="GATASE_TYPE_1"/>
    <property type="match status" value="1"/>
</dbReference>
<evidence type="ECO:0000256" key="9">
    <source>
        <dbReference type="ARBA" id="ARBA00049534"/>
    </source>
</evidence>
<protein>
    <recommendedName>
        <fullName evidence="10">Imidazole glycerol phosphate synthase subunit HisH</fullName>
        <ecNumber evidence="10">4.3.2.10</ecNumber>
    </recommendedName>
    <alternativeName>
        <fullName evidence="10">IGP synthase glutaminase subunit</fullName>
        <ecNumber evidence="10">3.5.1.2</ecNumber>
    </alternativeName>
    <alternativeName>
        <fullName evidence="10">IGP synthase subunit HisH</fullName>
    </alternativeName>
    <alternativeName>
        <fullName evidence="10">ImGP synthase subunit HisH</fullName>
        <shortName evidence="10">IGPS subunit HisH</shortName>
    </alternativeName>
</protein>
<evidence type="ECO:0000256" key="11">
    <source>
        <dbReference type="PIRSR" id="PIRSR000495-1"/>
    </source>
</evidence>
<reference evidence="13 14" key="2">
    <citation type="journal article" date="2010" name="J. Bacteriol.">
        <title>Genome sequence of the polysaccharide-degrading, thermophilic anaerobe Spirochaeta thermophila DSM 6192.</title>
        <authorList>
            <person name="Angelov A."/>
            <person name="Liebl S."/>
            <person name="Ballschmiter M."/>
            <person name="Bomeke M."/>
            <person name="Lehmann R."/>
            <person name="Liesegang H."/>
            <person name="Daniel R."/>
            <person name="Liebl W."/>
        </authorList>
    </citation>
    <scope>NUCLEOTIDE SEQUENCE [LARGE SCALE GENOMIC DNA]</scope>
    <source>
        <strain evidence="14">ATCC 49972 / DSM 6192 / RI 19.B1</strain>
    </source>
</reference>
<dbReference type="eggNOG" id="COG0118">
    <property type="taxonomic scope" value="Bacteria"/>
</dbReference>
<dbReference type="GO" id="GO:0005737">
    <property type="term" value="C:cytoplasm"/>
    <property type="evidence" value="ECO:0007669"/>
    <property type="project" value="UniProtKB-SubCell"/>
</dbReference>
<comment type="pathway">
    <text evidence="1 10">Amino-acid biosynthesis; L-histidine biosynthesis; L-histidine from 5-phospho-alpha-D-ribose 1-diphosphate: step 5/9.</text>
</comment>
<feature type="active site" evidence="10 11">
    <location>
        <position position="186"/>
    </location>
</feature>
<dbReference type="NCBIfam" id="TIGR01855">
    <property type="entry name" value="IMP_synth_hisH"/>
    <property type="match status" value="1"/>
</dbReference>
<dbReference type="GO" id="GO:0004359">
    <property type="term" value="F:glutaminase activity"/>
    <property type="evidence" value="ECO:0007669"/>
    <property type="project" value="UniProtKB-EC"/>
</dbReference>
<dbReference type="Pfam" id="PF00117">
    <property type="entry name" value="GATase"/>
    <property type="match status" value="1"/>
</dbReference>
<dbReference type="HAMAP" id="MF_00278">
    <property type="entry name" value="HisH"/>
    <property type="match status" value="1"/>
</dbReference>
<name>E0RN61_WINT6</name>
<feature type="active site" evidence="10 11">
    <location>
        <position position="188"/>
    </location>
</feature>
<sequence>MRDVDVVVVDYEAGNLRSVETALSALGVRYVVSGDPEVVRRAGRVVVPGVGEARACMGVLGERGLDEALREVVEQGVPFLGICIGCQLVLEFSEERETDTLGFLRGRVVRFPSLPGLKVPHMGWNGVEHVKPHPLFEGIPSGASFYFVHSYYPVPEEKESIVATTEYGVRFASAFAKDNLFAVQFHPEKSGPYGLRLLENFFSL</sequence>
<dbReference type="PANTHER" id="PTHR42701:SF1">
    <property type="entry name" value="IMIDAZOLE GLYCEROL PHOSPHATE SYNTHASE SUBUNIT HISH"/>
    <property type="match status" value="1"/>
</dbReference>
<dbReference type="PaxDb" id="665571-STHERM_c15900"/>
<keyword evidence="13" id="KW-0328">Glycosyltransferase</keyword>
<dbReference type="HOGENOM" id="CLU_071837_2_2_12"/>
<evidence type="ECO:0000256" key="5">
    <source>
        <dbReference type="ARBA" id="ARBA00022962"/>
    </source>
</evidence>
<dbReference type="EC" id="4.3.2.10" evidence="10"/>
<evidence type="ECO:0000313" key="14">
    <source>
        <dbReference type="Proteomes" id="UP000001296"/>
    </source>
</evidence>
<evidence type="ECO:0000256" key="1">
    <source>
        <dbReference type="ARBA" id="ARBA00005091"/>
    </source>
</evidence>
<dbReference type="MEROPS" id="C26.965"/>
<evidence type="ECO:0000259" key="12">
    <source>
        <dbReference type="Pfam" id="PF00117"/>
    </source>
</evidence>
<dbReference type="PIRSF" id="PIRSF000495">
    <property type="entry name" value="Amidotransf_hisH"/>
    <property type="match status" value="1"/>
</dbReference>
<dbReference type="GO" id="GO:0000105">
    <property type="term" value="P:L-histidine biosynthetic process"/>
    <property type="evidence" value="ECO:0007669"/>
    <property type="project" value="UniProtKB-UniRule"/>
</dbReference>
<dbReference type="EMBL" id="CP001698">
    <property type="protein sequence ID" value="ADN02530.1"/>
    <property type="molecule type" value="Genomic_DNA"/>
</dbReference>
<dbReference type="InterPro" id="IPR017926">
    <property type="entry name" value="GATASE"/>
</dbReference>
<gene>
    <name evidence="10 13" type="primary">hisH</name>
    <name evidence="13" type="ordered locus">STHERM_c15900</name>
</gene>
<dbReference type="PANTHER" id="PTHR42701">
    <property type="entry name" value="IMIDAZOLE GLYCEROL PHOSPHATE SYNTHASE SUBUNIT HISH"/>
    <property type="match status" value="1"/>
</dbReference>
<accession>E0RN61</accession>
<keyword evidence="10" id="KW-0963">Cytoplasm</keyword>
<dbReference type="KEGG" id="sta:STHERM_c15900"/>
<dbReference type="AlphaFoldDB" id="E0RN61"/>
<comment type="subcellular location">
    <subcellularLocation>
        <location evidence="10">Cytoplasm</location>
    </subcellularLocation>
</comment>
<comment type="catalytic activity">
    <reaction evidence="9 10">
        <text>L-glutamine + H2O = L-glutamate + NH4(+)</text>
        <dbReference type="Rhea" id="RHEA:15889"/>
        <dbReference type="ChEBI" id="CHEBI:15377"/>
        <dbReference type="ChEBI" id="CHEBI:28938"/>
        <dbReference type="ChEBI" id="CHEBI:29985"/>
        <dbReference type="ChEBI" id="CHEBI:58359"/>
        <dbReference type="EC" id="3.5.1.2"/>
    </reaction>
</comment>
<dbReference type="CDD" id="cd01748">
    <property type="entry name" value="GATase1_IGP_Synthase"/>
    <property type="match status" value="1"/>
</dbReference>
<keyword evidence="7 10" id="KW-0456">Lyase</keyword>
<keyword evidence="6 10" id="KW-0368">Histidine biosynthesis</keyword>
<evidence type="ECO:0000256" key="7">
    <source>
        <dbReference type="ARBA" id="ARBA00023239"/>
    </source>
</evidence>
<dbReference type="EC" id="3.5.1.2" evidence="10"/>
<evidence type="ECO:0000256" key="8">
    <source>
        <dbReference type="ARBA" id="ARBA00047838"/>
    </source>
</evidence>
<feature type="active site" description="Nucleophile" evidence="10 11">
    <location>
        <position position="83"/>
    </location>
</feature>